<dbReference type="AlphaFoldDB" id="A0A5J6SNI4"/>
<proteinExistence type="predicted"/>
<dbReference type="PANTHER" id="PTHR36834:SF1">
    <property type="entry name" value="INTEGRAL MEMBRANE PROTEIN"/>
    <property type="match status" value="1"/>
</dbReference>
<feature type="transmembrane region" description="Helical" evidence="1">
    <location>
        <begin position="85"/>
        <end position="105"/>
    </location>
</feature>
<dbReference type="KEGG" id="psyo:PB01_09255"/>
<gene>
    <name evidence="3" type="ORF">PB01_09255</name>
</gene>
<dbReference type="InterPro" id="IPR047928">
    <property type="entry name" value="Perm_prefix_1"/>
</dbReference>
<evidence type="ECO:0000313" key="3">
    <source>
        <dbReference type="EMBL" id="QFF99003.1"/>
    </source>
</evidence>
<dbReference type="InterPro" id="IPR006976">
    <property type="entry name" value="VanZ-like"/>
</dbReference>
<keyword evidence="1" id="KW-0472">Membrane</keyword>
<evidence type="ECO:0000259" key="2">
    <source>
        <dbReference type="Pfam" id="PF04892"/>
    </source>
</evidence>
<dbReference type="NCBIfam" id="NF038403">
    <property type="entry name" value="perm_prefix_1"/>
    <property type="match status" value="1"/>
</dbReference>
<organism evidence="3 4">
    <name type="scientific">Psychrobacillus glaciei</name>
    <dbReference type="NCBI Taxonomy" id="2283160"/>
    <lineage>
        <taxon>Bacteria</taxon>
        <taxon>Bacillati</taxon>
        <taxon>Bacillota</taxon>
        <taxon>Bacilli</taxon>
        <taxon>Bacillales</taxon>
        <taxon>Bacillaceae</taxon>
        <taxon>Psychrobacillus</taxon>
    </lineage>
</organism>
<feature type="domain" description="VanZ-like" evidence="2">
    <location>
        <begin position="121"/>
        <end position="241"/>
    </location>
</feature>
<evidence type="ECO:0000313" key="4">
    <source>
        <dbReference type="Proteomes" id="UP000325517"/>
    </source>
</evidence>
<evidence type="ECO:0000256" key="1">
    <source>
        <dbReference type="SAM" id="Phobius"/>
    </source>
</evidence>
<dbReference type="RefSeq" id="WP_151699932.1">
    <property type="nucleotide sequence ID" value="NZ_CP031223.1"/>
</dbReference>
<feature type="transmembrane region" description="Helical" evidence="1">
    <location>
        <begin position="196"/>
        <end position="218"/>
    </location>
</feature>
<keyword evidence="1" id="KW-1133">Transmembrane helix</keyword>
<reference evidence="3 4" key="1">
    <citation type="submission" date="2018-07" db="EMBL/GenBank/DDBJ databases">
        <title>Complete genome sequence of Psychrobacillus sp. PB01, isolated from iceberg, and comparative genome analysis of Psychrobacillus strains.</title>
        <authorList>
            <person name="Lee P.C."/>
        </authorList>
    </citation>
    <scope>NUCLEOTIDE SEQUENCE [LARGE SCALE GENOMIC DNA]</scope>
    <source>
        <strain evidence="3 4">PB01</strain>
    </source>
</reference>
<dbReference type="EMBL" id="CP031223">
    <property type="protein sequence ID" value="QFF99003.1"/>
    <property type="molecule type" value="Genomic_DNA"/>
</dbReference>
<dbReference type="OrthoDB" id="4822551at2"/>
<dbReference type="InterPro" id="IPR053150">
    <property type="entry name" value="Teicoplanin_resist-assoc"/>
</dbReference>
<accession>A0A5J6SNI4</accession>
<feature type="transmembrane region" description="Helical" evidence="1">
    <location>
        <begin position="224"/>
        <end position="242"/>
    </location>
</feature>
<dbReference type="Proteomes" id="UP000325517">
    <property type="component" value="Chromosome"/>
</dbReference>
<keyword evidence="4" id="KW-1185">Reference proteome</keyword>
<feature type="transmembrane region" description="Helical" evidence="1">
    <location>
        <begin position="169"/>
        <end position="187"/>
    </location>
</feature>
<dbReference type="Pfam" id="PF04892">
    <property type="entry name" value="VanZ"/>
    <property type="match status" value="1"/>
</dbReference>
<dbReference type="PANTHER" id="PTHR36834">
    <property type="entry name" value="MEMBRANE PROTEIN-RELATED"/>
    <property type="match status" value="1"/>
</dbReference>
<sequence length="256" mass="30190">MDKKFESYIDQIVKDLDCDKEEKKEISEEISDHLKLLKQDYIEQGFTDEKAINKALECFGDEKQLRQGYKESISPYYKLFKISNWIIFSLSSFVVLWMLIFQRILQRVRNYSHGFNQSDYFFSNEVQEGFFAFNIDAWKLNINLIPFKNTINYIINHDKFNLDIVINNTLGNILIFIPLGIFLPILFKRYTSFSKAIAFSIIVSFTIESIQLLLQIGQFDIDDLILNGIGSIVGFLFIKLIFKFQNIFQKPRLFRS</sequence>
<name>A0A5J6SNI4_9BACI</name>
<protein>
    <submittedName>
        <fullName evidence="3">VanZ family protein</fullName>
    </submittedName>
</protein>
<keyword evidence="1" id="KW-0812">Transmembrane</keyword>